<keyword evidence="3" id="KW-0804">Transcription</keyword>
<evidence type="ECO:0000259" key="7">
    <source>
        <dbReference type="PROSITE" id="PS51294"/>
    </source>
</evidence>
<comment type="caution">
    <text evidence="8">The sequence shown here is derived from an EMBL/GenBank/DDBJ whole genome shotgun (WGS) entry which is preliminary data.</text>
</comment>
<sequence length="344" mass="37496">MSEARSSSAGGRLPGSPICRQPPDVSGFGTAEALSLDGGAADIDSCRPHPRRTSTPSRSPHSPGMLVLLSPVRSVYLKDHSAPATPSTCLTPGGTGHVGMAKNATNNGVDPPPIFDPADDIFLDAQFYTVASVPVSPLPSPGSLANMFAYQDVHYYDYPFDPNGAVQESPVDVQPAPPPISVPPTLTPPRPEQTQSEPPSSESSGYDASPVRRKPCSNWTPDEDAALTRVVGSLGTRNWKHIAEMVHRECPTLPPRTADQCSQHWLRVLDPTIVKGKWTREDDKALIEAVRACPPRQWKMIADRVQGRTDIQVRYRMKRLAKMLLKKNILPREKLPLGPDPRKM</sequence>
<dbReference type="SMART" id="SM00717">
    <property type="entry name" value="SANT"/>
    <property type="match status" value="2"/>
</dbReference>
<dbReference type="Pfam" id="PF13921">
    <property type="entry name" value="Myb_DNA-bind_6"/>
    <property type="match status" value="1"/>
</dbReference>
<dbReference type="Gene3D" id="1.10.10.60">
    <property type="entry name" value="Homeodomain-like"/>
    <property type="match status" value="2"/>
</dbReference>
<dbReference type="EMBL" id="VDLU01000004">
    <property type="protein sequence ID" value="TNJ27192.1"/>
    <property type="molecule type" value="Genomic_DNA"/>
</dbReference>
<dbReference type="InterPro" id="IPR017930">
    <property type="entry name" value="Myb_dom"/>
</dbReference>
<keyword evidence="2 8" id="KW-0238">DNA-binding</keyword>
<dbReference type="GO" id="GO:0001006">
    <property type="term" value="F:RNA polymerase III type 3 promoter sequence-specific DNA binding"/>
    <property type="evidence" value="ECO:0007669"/>
    <property type="project" value="TreeGrafter"/>
</dbReference>
<reference evidence="8 11" key="1">
    <citation type="submission" date="2019-05" db="EMBL/GenBank/DDBJ databases">
        <title>The compact genome of Giardia muris reveals important steps in the evolution of intestinal protozoan parasites.</title>
        <authorList>
            <person name="Xu F."/>
            <person name="Jimenez-Gonzalez A."/>
            <person name="Einarsson E."/>
            <person name="Astvaldsson A."/>
            <person name="Peirasmaki D."/>
            <person name="Eckmann L."/>
            <person name="Andersson J.O."/>
            <person name="Svard S.G."/>
            <person name="Jerlstrom-Hultqvist J."/>
        </authorList>
    </citation>
    <scope>NUCLEOTIDE SEQUENCE [LARGE SCALE GENOMIC DNA]</scope>
    <source>
        <strain evidence="8 11">Roberts-Thomson</strain>
    </source>
</reference>
<evidence type="ECO:0000256" key="3">
    <source>
        <dbReference type="ARBA" id="ARBA00023163"/>
    </source>
</evidence>
<evidence type="ECO:0000256" key="4">
    <source>
        <dbReference type="ARBA" id="ARBA00023242"/>
    </source>
</evidence>
<evidence type="ECO:0000313" key="8">
    <source>
        <dbReference type="EMBL" id="TNJ27192.1"/>
    </source>
</evidence>
<dbReference type="PROSITE" id="PS51294">
    <property type="entry name" value="HTH_MYB"/>
    <property type="match status" value="2"/>
</dbReference>
<dbReference type="GO" id="GO:0042796">
    <property type="term" value="P:snRNA transcription by RNA polymerase III"/>
    <property type="evidence" value="ECO:0007669"/>
    <property type="project" value="TreeGrafter"/>
</dbReference>
<keyword evidence="4" id="KW-0539">Nucleus</keyword>
<dbReference type="GO" id="GO:0019185">
    <property type="term" value="C:snRNA-activating protein complex"/>
    <property type="evidence" value="ECO:0007669"/>
    <property type="project" value="TreeGrafter"/>
</dbReference>
<evidence type="ECO:0000256" key="5">
    <source>
        <dbReference type="SAM" id="MobiDB-lite"/>
    </source>
</evidence>
<dbReference type="CDD" id="cd00167">
    <property type="entry name" value="SANT"/>
    <property type="match status" value="2"/>
</dbReference>
<evidence type="ECO:0000256" key="2">
    <source>
        <dbReference type="ARBA" id="ARBA00023125"/>
    </source>
</evidence>
<feature type="region of interest" description="Disordered" evidence="5">
    <location>
        <begin position="165"/>
        <end position="220"/>
    </location>
</feature>
<evidence type="ECO:0000256" key="1">
    <source>
        <dbReference type="ARBA" id="ARBA00023015"/>
    </source>
</evidence>
<evidence type="ECO:0000313" key="11">
    <source>
        <dbReference type="Proteomes" id="UP000315496"/>
    </source>
</evidence>
<feature type="domain" description="HTH myb-type" evidence="7">
    <location>
        <begin position="218"/>
        <end position="269"/>
    </location>
</feature>
<protein>
    <submittedName>
        <fullName evidence="8">Myb-like DNA-binding domain-containing protein</fullName>
    </submittedName>
</protein>
<dbReference type="Proteomes" id="UP000315496">
    <property type="component" value="Chromosome 4"/>
</dbReference>
<dbReference type="InterPro" id="IPR051575">
    <property type="entry name" value="Myb-like_DNA-bd"/>
</dbReference>
<evidence type="ECO:0000313" key="9">
    <source>
        <dbReference type="EMBL" id="TNJ30056.1"/>
    </source>
</evidence>
<name>A0A4Z1SN67_GIAMU</name>
<keyword evidence="11" id="KW-1185">Reference proteome</keyword>
<dbReference type="GO" id="GO:0000978">
    <property type="term" value="F:RNA polymerase II cis-regulatory region sequence-specific DNA binding"/>
    <property type="evidence" value="ECO:0007669"/>
    <property type="project" value="TreeGrafter"/>
</dbReference>
<dbReference type="VEuPathDB" id="GiardiaDB:GMRT_24201"/>
<dbReference type="EMBL" id="VDLU01000001">
    <property type="protein sequence ID" value="TNJ30056.1"/>
    <property type="molecule type" value="Genomic_DNA"/>
</dbReference>
<dbReference type="VEuPathDB" id="GiardiaDB:GMRT_11019"/>
<dbReference type="Proteomes" id="UP000315496">
    <property type="component" value="Chromosome 1"/>
</dbReference>
<dbReference type="PROSITE" id="PS50090">
    <property type="entry name" value="MYB_LIKE"/>
    <property type="match status" value="2"/>
</dbReference>
<dbReference type="SUPFAM" id="SSF46689">
    <property type="entry name" value="Homeodomain-like"/>
    <property type="match status" value="1"/>
</dbReference>
<keyword evidence="1" id="KW-0805">Transcription regulation</keyword>
<feature type="domain" description="HTH myb-type" evidence="7">
    <location>
        <begin position="270"/>
        <end position="325"/>
    </location>
</feature>
<evidence type="ECO:0000313" key="10">
    <source>
        <dbReference type="EMBL" id="TNJ30089.1"/>
    </source>
</evidence>
<dbReference type="AlphaFoldDB" id="A0A4Z1SN67"/>
<feature type="domain" description="Myb-like" evidence="6">
    <location>
        <begin position="217"/>
        <end position="269"/>
    </location>
</feature>
<dbReference type="VEuPathDB" id="GiardiaDB:GMRT_20866"/>
<feature type="compositionally biased region" description="Pro residues" evidence="5">
    <location>
        <begin position="175"/>
        <end position="191"/>
    </location>
</feature>
<dbReference type="EMBL" id="VDLU01000001">
    <property type="protein sequence ID" value="TNJ30089.1"/>
    <property type="molecule type" value="Genomic_DNA"/>
</dbReference>
<dbReference type="InterPro" id="IPR001005">
    <property type="entry name" value="SANT/Myb"/>
</dbReference>
<gene>
    <name evidence="10" type="ORF">GMRT_11019</name>
    <name evidence="9" type="ORF">GMRT_20866</name>
    <name evidence="8" type="ORF">GMRT_24201</name>
</gene>
<feature type="compositionally biased region" description="Low complexity" evidence="5">
    <location>
        <begin position="192"/>
        <end position="204"/>
    </location>
</feature>
<organism evidence="8 11">
    <name type="scientific">Giardia muris</name>
    <dbReference type="NCBI Taxonomy" id="5742"/>
    <lineage>
        <taxon>Eukaryota</taxon>
        <taxon>Metamonada</taxon>
        <taxon>Diplomonadida</taxon>
        <taxon>Hexamitidae</taxon>
        <taxon>Giardiinae</taxon>
        <taxon>Giardia</taxon>
    </lineage>
</organism>
<accession>A0A4Z1SN67</accession>
<feature type="domain" description="Myb-like" evidence="6">
    <location>
        <begin position="270"/>
        <end position="321"/>
    </location>
</feature>
<dbReference type="PANTHER" id="PTHR46621">
    <property type="entry name" value="SNRNA-ACTIVATING PROTEIN COMPLEX SUBUNIT 4"/>
    <property type="match status" value="1"/>
</dbReference>
<proteinExistence type="predicted"/>
<feature type="region of interest" description="Disordered" evidence="5">
    <location>
        <begin position="1"/>
        <end position="64"/>
    </location>
</feature>
<feature type="compositionally biased region" description="Low complexity" evidence="5">
    <location>
        <begin position="53"/>
        <end position="63"/>
    </location>
</feature>
<dbReference type="InterPro" id="IPR009057">
    <property type="entry name" value="Homeodomain-like_sf"/>
</dbReference>
<evidence type="ECO:0000259" key="6">
    <source>
        <dbReference type="PROSITE" id="PS50090"/>
    </source>
</evidence>
<dbReference type="GO" id="GO:0042795">
    <property type="term" value="P:snRNA transcription by RNA polymerase II"/>
    <property type="evidence" value="ECO:0007669"/>
    <property type="project" value="TreeGrafter"/>
</dbReference>
<dbReference type="PANTHER" id="PTHR46621:SF1">
    <property type="entry name" value="SNRNA-ACTIVATING PROTEIN COMPLEX SUBUNIT 4"/>
    <property type="match status" value="1"/>
</dbReference>
<dbReference type="OrthoDB" id="2143914at2759"/>